<protein>
    <submittedName>
        <fullName evidence="1">Cupin</fullName>
    </submittedName>
</protein>
<dbReference type="PANTHER" id="PTHR36448:SF2">
    <property type="entry name" value="CUPIN TYPE-1 DOMAIN-CONTAINING PROTEIN"/>
    <property type="match status" value="1"/>
</dbReference>
<dbReference type="PIRSF" id="PIRSF019307">
    <property type="entry name" value="UCP019307"/>
    <property type="match status" value="1"/>
</dbReference>
<name>A0ABW8U5U6_9BACT</name>
<keyword evidence="2" id="KW-1185">Reference proteome</keyword>
<proteinExistence type="predicted"/>
<sequence>MTSKTFYFKDDGIVPNNVLPVILYQKVTDAEDCSAWLEHRFRENKWLNNWRDIILPYDHFHSNTHEVLGLGRGSVSLKIGGTNGIILSLSAGDVVILPAGVGHYSVSEHTDYEFVGGYPNGAEWDLKTGLEPGERAQILQSISTVEMPELDPFFGQEGLLLEKWAL</sequence>
<dbReference type="SUPFAM" id="SSF51182">
    <property type="entry name" value="RmlC-like cupins"/>
    <property type="match status" value="1"/>
</dbReference>
<gene>
    <name evidence="1" type="ORF">AAE961_07050</name>
</gene>
<comment type="caution">
    <text evidence="1">The sequence shown here is derived from an EMBL/GenBank/DDBJ whole genome shotgun (WGS) entry which is preliminary data.</text>
</comment>
<dbReference type="Gene3D" id="2.60.120.10">
    <property type="entry name" value="Jelly Rolls"/>
    <property type="match status" value="1"/>
</dbReference>
<dbReference type="CDD" id="cd02219">
    <property type="entry name" value="cupin_YjlB-like"/>
    <property type="match status" value="1"/>
</dbReference>
<dbReference type="InterPro" id="IPR011051">
    <property type="entry name" value="RmlC_Cupin_sf"/>
</dbReference>
<dbReference type="EMBL" id="JBEWZF010000002">
    <property type="protein sequence ID" value="MFL0298621.1"/>
    <property type="molecule type" value="Genomic_DNA"/>
</dbReference>
<dbReference type="PANTHER" id="PTHR36448">
    <property type="entry name" value="BLR7373 PROTEIN"/>
    <property type="match status" value="1"/>
</dbReference>
<accession>A0ABW8U5U6</accession>
<dbReference type="RefSeq" id="WP_406800422.1">
    <property type="nucleotide sequence ID" value="NZ_JBEWZF010000002.1"/>
</dbReference>
<dbReference type="InterPro" id="IPR047121">
    <property type="entry name" value="YjiB-like"/>
</dbReference>
<evidence type="ECO:0000313" key="2">
    <source>
        <dbReference type="Proteomes" id="UP001623553"/>
    </source>
</evidence>
<dbReference type="Proteomes" id="UP001623553">
    <property type="component" value="Unassembled WGS sequence"/>
</dbReference>
<reference evidence="1 2" key="1">
    <citation type="submission" date="2024-07" db="EMBL/GenBank/DDBJ databases">
        <authorList>
            <person name="Pitt A."/>
            <person name="Hahn M.W."/>
        </authorList>
    </citation>
    <scope>NUCLEOTIDE SEQUENCE [LARGE SCALE GENOMIC DNA]</scope>
    <source>
        <strain evidence="1 2">2-BAHN-186B</strain>
    </source>
</reference>
<evidence type="ECO:0000313" key="1">
    <source>
        <dbReference type="EMBL" id="MFL0298621.1"/>
    </source>
</evidence>
<dbReference type="InterPro" id="IPR014710">
    <property type="entry name" value="RmlC-like_jellyroll"/>
</dbReference>
<dbReference type="InterPro" id="IPR014500">
    <property type="entry name" value="UCP019307_cupin"/>
</dbReference>
<organism evidence="1 2">
    <name type="scientific">Aquirufa novilacunae</name>
    <dbReference type="NCBI Taxonomy" id="3139305"/>
    <lineage>
        <taxon>Bacteria</taxon>
        <taxon>Pseudomonadati</taxon>
        <taxon>Bacteroidota</taxon>
        <taxon>Cytophagia</taxon>
        <taxon>Cytophagales</taxon>
        <taxon>Flectobacillaceae</taxon>
        <taxon>Aquirufa</taxon>
    </lineage>
</organism>